<gene>
    <name evidence="2" type="ordered locus">PCC7424_5325</name>
</gene>
<dbReference type="PANTHER" id="PTHR46844:SF1">
    <property type="entry name" value="SLR5058 PROTEIN"/>
    <property type="match status" value="1"/>
</dbReference>
<dbReference type="AlphaFoldDB" id="B7KJJ5"/>
<dbReference type="EMBL" id="CP001291">
    <property type="protein sequence ID" value="ACK73672.1"/>
    <property type="molecule type" value="Genomic_DNA"/>
</dbReference>
<protein>
    <submittedName>
        <fullName evidence="2">Putative signal transduction protein with Nacht domain protein</fullName>
    </submittedName>
</protein>
<dbReference type="Gene3D" id="3.40.50.300">
    <property type="entry name" value="P-loop containing nucleotide triphosphate hydrolases"/>
    <property type="match status" value="1"/>
</dbReference>
<evidence type="ECO:0000259" key="1">
    <source>
        <dbReference type="PROSITE" id="PS50837"/>
    </source>
</evidence>
<dbReference type="SUPFAM" id="SSF52540">
    <property type="entry name" value="P-loop containing nucleoside triphosphate hydrolases"/>
    <property type="match status" value="1"/>
</dbReference>
<keyword evidence="3" id="KW-1185">Reference proteome</keyword>
<dbReference type="Pfam" id="PF22727">
    <property type="entry name" value="NCH2"/>
    <property type="match status" value="1"/>
</dbReference>
<dbReference type="KEGG" id="cyc:PCC7424_5325"/>
<name>B7KJJ5_GLOC7</name>
<reference evidence="3" key="1">
    <citation type="journal article" date="2011" name="MBio">
        <title>Novel metabolic attributes of the genus Cyanothece, comprising a group of unicellular nitrogen-fixing Cyanobacteria.</title>
        <authorList>
            <person name="Bandyopadhyay A."/>
            <person name="Elvitigala T."/>
            <person name="Welsh E."/>
            <person name="Stockel J."/>
            <person name="Liberton M."/>
            <person name="Min H."/>
            <person name="Sherman L.A."/>
            <person name="Pakrasi H.B."/>
        </authorList>
    </citation>
    <scope>NUCLEOTIDE SEQUENCE [LARGE SCALE GENOMIC DNA]</scope>
    <source>
        <strain evidence="3">PCC 7424</strain>
    </source>
</reference>
<organism evidence="2 3">
    <name type="scientific">Gloeothece citriformis (strain PCC 7424)</name>
    <name type="common">Cyanothece sp. (strain PCC 7424)</name>
    <dbReference type="NCBI Taxonomy" id="65393"/>
    <lineage>
        <taxon>Bacteria</taxon>
        <taxon>Bacillati</taxon>
        <taxon>Cyanobacteriota</taxon>
        <taxon>Cyanophyceae</taxon>
        <taxon>Oscillatoriophycideae</taxon>
        <taxon>Chroococcales</taxon>
        <taxon>Aphanothecaceae</taxon>
        <taxon>Gloeothece</taxon>
        <taxon>Gloeothece citriformis</taxon>
    </lineage>
</organism>
<dbReference type="InterPro" id="IPR007111">
    <property type="entry name" value="NACHT_NTPase"/>
</dbReference>
<accession>B7KJJ5</accession>
<dbReference type="Proteomes" id="UP000002384">
    <property type="component" value="Chromosome"/>
</dbReference>
<dbReference type="Pfam" id="PF05729">
    <property type="entry name" value="NACHT"/>
    <property type="match status" value="1"/>
</dbReference>
<dbReference type="PROSITE" id="PS50837">
    <property type="entry name" value="NACHT"/>
    <property type="match status" value="1"/>
</dbReference>
<dbReference type="eggNOG" id="COG5635">
    <property type="taxonomic scope" value="Bacteria"/>
</dbReference>
<feature type="domain" description="NACHT" evidence="1">
    <location>
        <begin position="232"/>
        <end position="352"/>
    </location>
</feature>
<dbReference type="OrthoDB" id="448481at2"/>
<evidence type="ECO:0000313" key="2">
    <source>
        <dbReference type="EMBL" id="ACK73672.1"/>
    </source>
</evidence>
<dbReference type="HOGENOM" id="CLU_016337_0_0_3"/>
<evidence type="ECO:0000313" key="3">
    <source>
        <dbReference type="Proteomes" id="UP000002384"/>
    </source>
</evidence>
<proteinExistence type="predicted"/>
<dbReference type="PANTHER" id="PTHR46844">
    <property type="entry name" value="SLR5058 PROTEIN"/>
    <property type="match status" value="1"/>
</dbReference>
<dbReference type="RefSeq" id="WP_015957248.1">
    <property type="nucleotide sequence ID" value="NC_011729.1"/>
</dbReference>
<sequence length="805" mass="91657">MNIEPEQVEKIDPQLCYILLHSQGDERLRVVMSLAEEKGETLTNQSLTPSQFPSRQAYREALIAQKKQQLAEGTVGQTIEDLKNLSLSVHGGTTSSVVVVEGTAEQILKSLNFSGVHSATLDQIIRVEPIPIDSKIVEYLTNLILEIIPGDKEKVFRASQKYVSNYYKNYGTLQVLGMRKPVSLDSIYTTVKLLSETDNLKYINIQNKDKISLFSRDGNNKKPGIKVANDQPYLMVLGAPGAGKSTFLRKIGLEAFKGQYGNYNHACIPVFLELKRFDKQKINLSNIISSIFQDCGFTNSGQLITKALKKGKILILLDGLDEVPSQTINQVISQIQEFIKAYKNNRFIISCRRAAYRSYFKDFQEVEIADFDHEQIKQFINNWFQSDLDLRAKTAHKCWAELEKNEKAKELAKTPLLLTFICLVYDEGQSLPKNRSILYKEALQILLKKWAAEKRLERDPIYGGFTTELEEILLAEIAFNGFKKDQFLFNKQELTQQIKTFLAENINPPQQLDGEAVLNAIAIQQGILVERAEDIYSFSHLTLQEYLTAQYIVNNNLIEELVIDHVTDVRWQEIFLLVAGLMQEKRGADRLLLLMEKQALNYLNTPTGKKRLIPLLRWAEDITTGSPADLKPVAKRAVALNFANAKAYAYALAKAYAKAYAKANAKANANLLAKAYAKANALAKTNAIVYFIYVANEMNKLPSIFQNVNLQELIHKLKQLAAKRPKENSSEQAQKRFFQTLIDTWLEAFHLTFEMINLSVEEVEEIDKKYSYIYWLMLQCQEAAARVTSKTWEGIEDRMFRVVEM</sequence>
<dbReference type="InterPro" id="IPR027417">
    <property type="entry name" value="P-loop_NTPase"/>
</dbReference>
<dbReference type="InterPro" id="IPR054501">
    <property type="entry name" value="NCH2"/>
</dbReference>
<dbReference type="STRING" id="65393.PCC7424_5325"/>